<sequence>MSAHYLDGFFCGAHVGDLETSERVFVGLTLAWAWAGSAWVPGR</sequence>
<gene>
    <name evidence="1" type="ORF">CCHR01_06366</name>
</gene>
<name>A0AAD9EKP7_9PEZI</name>
<reference evidence="1" key="1">
    <citation type="submission" date="2023-01" db="EMBL/GenBank/DDBJ databases">
        <title>Colletotrichum chrysophilum M932 genome sequence.</title>
        <authorList>
            <person name="Baroncelli R."/>
        </authorList>
    </citation>
    <scope>NUCLEOTIDE SEQUENCE</scope>
    <source>
        <strain evidence="1">M932</strain>
    </source>
</reference>
<evidence type="ECO:0000313" key="1">
    <source>
        <dbReference type="EMBL" id="KAK1851042.1"/>
    </source>
</evidence>
<keyword evidence="2" id="KW-1185">Reference proteome</keyword>
<proteinExistence type="predicted"/>
<protein>
    <submittedName>
        <fullName evidence="1">Uncharacterized protein</fullName>
    </submittedName>
</protein>
<comment type="caution">
    <text evidence="1">The sequence shown here is derived from an EMBL/GenBank/DDBJ whole genome shotgun (WGS) entry which is preliminary data.</text>
</comment>
<organism evidence="1 2">
    <name type="scientific">Colletotrichum chrysophilum</name>
    <dbReference type="NCBI Taxonomy" id="1836956"/>
    <lineage>
        <taxon>Eukaryota</taxon>
        <taxon>Fungi</taxon>
        <taxon>Dikarya</taxon>
        <taxon>Ascomycota</taxon>
        <taxon>Pezizomycotina</taxon>
        <taxon>Sordariomycetes</taxon>
        <taxon>Hypocreomycetidae</taxon>
        <taxon>Glomerellales</taxon>
        <taxon>Glomerellaceae</taxon>
        <taxon>Colletotrichum</taxon>
        <taxon>Colletotrichum gloeosporioides species complex</taxon>
    </lineage>
</organism>
<evidence type="ECO:0000313" key="2">
    <source>
        <dbReference type="Proteomes" id="UP001243330"/>
    </source>
</evidence>
<dbReference type="EMBL" id="JAQOWY010000105">
    <property type="protein sequence ID" value="KAK1851042.1"/>
    <property type="molecule type" value="Genomic_DNA"/>
</dbReference>
<dbReference type="AlphaFoldDB" id="A0AAD9EKP7"/>
<accession>A0AAD9EKP7</accession>
<dbReference type="Proteomes" id="UP001243330">
    <property type="component" value="Unassembled WGS sequence"/>
</dbReference>